<sequence>MKCYWPKPHKKKQAKCHLSCRVSHLNRDGSLVIIEAERCGVASSRVTS</sequence>
<accession>A0A7X3KSW8</accession>
<proteinExistence type="predicted"/>
<name>A0A7X3KSW8_9GAMM</name>
<gene>
    <name evidence="1" type="ORF">GPM19_14685</name>
</gene>
<evidence type="ECO:0000313" key="1">
    <source>
        <dbReference type="EMBL" id="MWJ29427.1"/>
    </source>
</evidence>
<organism evidence="1 2">
    <name type="scientific">Vreelandella zhuhanensis</name>
    <dbReference type="NCBI Taxonomy" id="2684210"/>
    <lineage>
        <taxon>Bacteria</taxon>
        <taxon>Pseudomonadati</taxon>
        <taxon>Pseudomonadota</taxon>
        <taxon>Gammaproteobacteria</taxon>
        <taxon>Oceanospirillales</taxon>
        <taxon>Halomonadaceae</taxon>
        <taxon>Vreelandella</taxon>
    </lineage>
</organism>
<comment type="caution">
    <text evidence="1">The sequence shown here is derived from an EMBL/GenBank/DDBJ whole genome shotgun (WGS) entry which is preliminary data.</text>
</comment>
<protein>
    <submittedName>
        <fullName evidence="1">Uncharacterized protein</fullName>
    </submittedName>
</protein>
<dbReference type="EMBL" id="WTKP01000013">
    <property type="protein sequence ID" value="MWJ29427.1"/>
    <property type="molecule type" value="Genomic_DNA"/>
</dbReference>
<reference evidence="1 2" key="1">
    <citation type="submission" date="2019-12" db="EMBL/GenBank/DDBJ databases">
        <title>Halomonas rutogse sp. nov. isolated from two lakes on Tibetan Plateau.</title>
        <authorList>
            <person name="Gao P."/>
        </authorList>
    </citation>
    <scope>NUCLEOTIDE SEQUENCE [LARGE SCALE GENOMIC DNA]</scope>
    <source>
        <strain evidence="1 2">ZH2S</strain>
    </source>
</reference>
<keyword evidence="2" id="KW-1185">Reference proteome</keyword>
<dbReference type="Proteomes" id="UP000437638">
    <property type="component" value="Unassembled WGS sequence"/>
</dbReference>
<evidence type="ECO:0000313" key="2">
    <source>
        <dbReference type="Proteomes" id="UP000437638"/>
    </source>
</evidence>
<dbReference type="AlphaFoldDB" id="A0A7X3KSW8"/>